<evidence type="ECO:0000313" key="3">
    <source>
        <dbReference type="Proteomes" id="UP000815677"/>
    </source>
</evidence>
<protein>
    <submittedName>
        <fullName evidence="2">Uncharacterized protein</fullName>
    </submittedName>
</protein>
<sequence>MAATGVDQAPDVPVDGTIDSAANRARAVTVVEQKARNEPRPRGKSDTYSGAENDVVKGFVKTSFRRKVGTEHANVSTQAKSANARWPLRHRGLDLVLAYLRLV</sequence>
<gene>
    <name evidence="2" type="ORF">MCHLO_15835</name>
</gene>
<feature type="compositionally biased region" description="Basic and acidic residues" evidence="1">
    <location>
        <begin position="33"/>
        <end position="45"/>
    </location>
</feature>
<reference evidence="2" key="1">
    <citation type="submission" date="2014-09" db="EMBL/GenBank/DDBJ databases">
        <title>Genome sequence of the luminous mushroom Mycena chlorophos for searching fungal bioluminescence genes.</title>
        <authorList>
            <person name="Tanaka Y."/>
            <person name="Kasuga D."/>
            <person name="Oba Y."/>
            <person name="Hase S."/>
            <person name="Sato K."/>
            <person name="Oba Y."/>
            <person name="Sakakibara Y."/>
        </authorList>
    </citation>
    <scope>NUCLEOTIDE SEQUENCE</scope>
</reference>
<evidence type="ECO:0000313" key="2">
    <source>
        <dbReference type="EMBL" id="GAT59562.1"/>
    </source>
</evidence>
<dbReference type="Proteomes" id="UP000815677">
    <property type="component" value="Unassembled WGS sequence"/>
</dbReference>
<feature type="region of interest" description="Disordered" evidence="1">
    <location>
        <begin position="29"/>
        <end position="51"/>
    </location>
</feature>
<keyword evidence="3" id="KW-1185">Reference proteome</keyword>
<accession>A0ABQ0M8J2</accession>
<name>A0ABQ0M8J2_MYCCL</name>
<dbReference type="EMBL" id="DF849885">
    <property type="protein sequence ID" value="GAT59562.1"/>
    <property type="molecule type" value="Genomic_DNA"/>
</dbReference>
<proteinExistence type="predicted"/>
<organism evidence="2 3">
    <name type="scientific">Mycena chlorophos</name>
    <name type="common">Agaric fungus</name>
    <name type="synonym">Agaricus chlorophos</name>
    <dbReference type="NCBI Taxonomy" id="658473"/>
    <lineage>
        <taxon>Eukaryota</taxon>
        <taxon>Fungi</taxon>
        <taxon>Dikarya</taxon>
        <taxon>Basidiomycota</taxon>
        <taxon>Agaricomycotina</taxon>
        <taxon>Agaricomycetes</taxon>
        <taxon>Agaricomycetidae</taxon>
        <taxon>Agaricales</taxon>
        <taxon>Marasmiineae</taxon>
        <taxon>Mycenaceae</taxon>
        <taxon>Mycena</taxon>
    </lineage>
</organism>
<evidence type="ECO:0000256" key="1">
    <source>
        <dbReference type="SAM" id="MobiDB-lite"/>
    </source>
</evidence>